<evidence type="ECO:0000256" key="2">
    <source>
        <dbReference type="PIRSR" id="PIRSR000097-2"/>
    </source>
</evidence>
<evidence type="ECO:0000256" key="3">
    <source>
        <dbReference type="PIRSR" id="PIRSR000097-3"/>
    </source>
</evidence>
<gene>
    <name evidence="5" type="ORF">HOLleu_25077</name>
</gene>
<feature type="active site" description="Proton donor" evidence="1">
    <location>
        <position position="27"/>
    </location>
</feature>
<dbReference type="OrthoDB" id="416253at2759"/>
<evidence type="ECO:0000259" key="4">
    <source>
        <dbReference type="Pfam" id="PF00248"/>
    </source>
</evidence>
<dbReference type="Pfam" id="PF00248">
    <property type="entry name" value="Aldo_ket_red"/>
    <property type="match status" value="1"/>
</dbReference>
<dbReference type="GO" id="GO:0016491">
    <property type="term" value="F:oxidoreductase activity"/>
    <property type="evidence" value="ECO:0007669"/>
    <property type="project" value="InterPro"/>
</dbReference>
<name>A0A9Q1H446_HOLLE</name>
<dbReference type="EMBL" id="JAIZAY010000012">
    <property type="protein sequence ID" value="KAJ8031770.1"/>
    <property type="molecule type" value="Genomic_DNA"/>
</dbReference>
<accession>A0A9Q1H446</accession>
<feature type="binding site" evidence="2">
    <location>
        <position position="89"/>
    </location>
    <ligand>
        <name>substrate</name>
    </ligand>
</feature>
<dbReference type="PROSITE" id="PS00062">
    <property type="entry name" value="ALDOKETO_REDUCTASE_2"/>
    <property type="match status" value="1"/>
</dbReference>
<feature type="site" description="Lowers pKa of active site Tyr" evidence="3">
    <location>
        <position position="56"/>
    </location>
</feature>
<dbReference type="AlphaFoldDB" id="A0A9Q1H446"/>
<dbReference type="SUPFAM" id="SSF51430">
    <property type="entry name" value="NAD(P)-linked oxidoreductase"/>
    <property type="match status" value="1"/>
</dbReference>
<evidence type="ECO:0000313" key="5">
    <source>
        <dbReference type="EMBL" id="KAJ8031770.1"/>
    </source>
</evidence>
<dbReference type="InterPro" id="IPR018170">
    <property type="entry name" value="Aldo/ket_reductase_CS"/>
</dbReference>
<proteinExistence type="predicted"/>
<dbReference type="Proteomes" id="UP001152320">
    <property type="component" value="Chromosome 12"/>
</dbReference>
<keyword evidence="6" id="KW-1185">Reference proteome</keyword>
<dbReference type="Gene3D" id="3.20.20.100">
    <property type="entry name" value="NADP-dependent oxidoreductase domain"/>
    <property type="match status" value="1"/>
</dbReference>
<comment type="caution">
    <text evidence="5">The sequence shown here is derived from an EMBL/GenBank/DDBJ whole genome shotgun (WGS) entry which is preliminary data.</text>
</comment>
<evidence type="ECO:0000256" key="1">
    <source>
        <dbReference type="PIRSR" id="PIRSR000097-1"/>
    </source>
</evidence>
<dbReference type="PIRSF" id="PIRSF000097">
    <property type="entry name" value="AKR"/>
    <property type="match status" value="1"/>
</dbReference>
<feature type="domain" description="NADP-dependent oxidoreductase" evidence="4">
    <location>
        <begin position="4"/>
        <end position="257"/>
    </location>
</feature>
<sequence>MQHGEVQNAIRTAIDVGYRHFDGAFIYKNEKEIGEAYRAKIEDGTVKREDLFITTKLWAAFQRPERVEYGLRLSLQALQLDYIDLYLIHTPTAVQYKGDDDVFPRGENNEPLFDDISPTETWKAMERLVQKGLTKSIGVSNFNIQQTKAILEVAKVPIATNQIENHPYLDQSQLINFCKSENILITSHSPLGSPDKPRNCNSDTNLLEDPLVKEIAEAKGCSPAQVLIAYHLCQGFLCIPKSVRPSRIQQNFQVSNFGKCCVNVDTKV</sequence>
<dbReference type="PRINTS" id="PR00069">
    <property type="entry name" value="ALDKETRDTASE"/>
</dbReference>
<protein>
    <submittedName>
        <fullName evidence="5">Alcohol dehydrogenase [NADP(+)] A</fullName>
    </submittedName>
</protein>
<reference evidence="5" key="1">
    <citation type="submission" date="2021-10" db="EMBL/GenBank/DDBJ databases">
        <title>Tropical sea cucumber genome reveals ecological adaptation and Cuvierian tubules defense mechanism.</title>
        <authorList>
            <person name="Chen T."/>
        </authorList>
    </citation>
    <scope>NUCLEOTIDE SEQUENCE</scope>
    <source>
        <strain evidence="5">Nanhai2018</strain>
        <tissue evidence="5">Muscle</tissue>
    </source>
</reference>
<organism evidence="5 6">
    <name type="scientific">Holothuria leucospilota</name>
    <name type="common">Black long sea cucumber</name>
    <name type="synonym">Mertensiothuria leucospilota</name>
    <dbReference type="NCBI Taxonomy" id="206669"/>
    <lineage>
        <taxon>Eukaryota</taxon>
        <taxon>Metazoa</taxon>
        <taxon>Echinodermata</taxon>
        <taxon>Eleutherozoa</taxon>
        <taxon>Echinozoa</taxon>
        <taxon>Holothuroidea</taxon>
        <taxon>Aspidochirotacea</taxon>
        <taxon>Aspidochirotida</taxon>
        <taxon>Holothuriidae</taxon>
        <taxon>Holothuria</taxon>
    </lineage>
</organism>
<dbReference type="PANTHER" id="PTHR11732">
    <property type="entry name" value="ALDO/KETO REDUCTASE"/>
    <property type="match status" value="1"/>
</dbReference>
<dbReference type="InterPro" id="IPR020471">
    <property type="entry name" value="AKR"/>
</dbReference>
<dbReference type="InterPro" id="IPR023210">
    <property type="entry name" value="NADP_OxRdtase_dom"/>
</dbReference>
<dbReference type="InterPro" id="IPR036812">
    <property type="entry name" value="NAD(P)_OxRdtase_dom_sf"/>
</dbReference>
<evidence type="ECO:0000313" key="6">
    <source>
        <dbReference type="Proteomes" id="UP001152320"/>
    </source>
</evidence>
<dbReference type="PROSITE" id="PS00798">
    <property type="entry name" value="ALDOKETO_REDUCTASE_1"/>
    <property type="match status" value="1"/>
</dbReference>